<name>A0A5B7IH11_PORTR</name>
<dbReference type="EMBL" id="VSRR010063382">
    <property type="protein sequence ID" value="MPC83750.1"/>
    <property type="molecule type" value="Genomic_DNA"/>
</dbReference>
<evidence type="ECO:0000313" key="3">
    <source>
        <dbReference type="Proteomes" id="UP000324222"/>
    </source>
</evidence>
<reference evidence="2 3" key="1">
    <citation type="submission" date="2019-05" db="EMBL/GenBank/DDBJ databases">
        <title>Another draft genome of Portunus trituberculatus and its Hox gene families provides insights of decapod evolution.</title>
        <authorList>
            <person name="Jeong J.-H."/>
            <person name="Song I."/>
            <person name="Kim S."/>
            <person name="Choi T."/>
            <person name="Kim D."/>
            <person name="Ryu S."/>
            <person name="Kim W."/>
        </authorList>
    </citation>
    <scope>NUCLEOTIDE SEQUENCE [LARGE SCALE GENOMIC DNA]</scope>
    <source>
        <tissue evidence="2">Muscle</tissue>
    </source>
</reference>
<feature type="compositionally biased region" description="Basic and acidic residues" evidence="1">
    <location>
        <begin position="26"/>
        <end position="48"/>
    </location>
</feature>
<evidence type="ECO:0000313" key="2">
    <source>
        <dbReference type="EMBL" id="MPC83750.1"/>
    </source>
</evidence>
<accession>A0A5B7IH11</accession>
<sequence length="94" mass="10293">MRFLDNLIYSEPAELLHRCLSGLLDRDSSRHQLTHDPRPGSGERDDGRPGTVVSLTVDAVAAHTRMSSTTFTALPSVTARLTASNPLSSRTKKF</sequence>
<keyword evidence="3" id="KW-1185">Reference proteome</keyword>
<dbReference type="Proteomes" id="UP000324222">
    <property type="component" value="Unassembled WGS sequence"/>
</dbReference>
<protein>
    <submittedName>
        <fullName evidence="2">Uncharacterized protein</fullName>
    </submittedName>
</protein>
<dbReference type="AlphaFoldDB" id="A0A5B7IH11"/>
<organism evidence="2 3">
    <name type="scientific">Portunus trituberculatus</name>
    <name type="common">Swimming crab</name>
    <name type="synonym">Neptunus trituberculatus</name>
    <dbReference type="NCBI Taxonomy" id="210409"/>
    <lineage>
        <taxon>Eukaryota</taxon>
        <taxon>Metazoa</taxon>
        <taxon>Ecdysozoa</taxon>
        <taxon>Arthropoda</taxon>
        <taxon>Crustacea</taxon>
        <taxon>Multicrustacea</taxon>
        <taxon>Malacostraca</taxon>
        <taxon>Eumalacostraca</taxon>
        <taxon>Eucarida</taxon>
        <taxon>Decapoda</taxon>
        <taxon>Pleocyemata</taxon>
        <taxon>Brachyura</taxon>
        <taxon>Eubrachyura</taxon>
        <taxon>Portunoidea</taxon>
        <taxon>Portunidae</taxon>
        <taxon>Portuninae</taxon>
        <taxon>Portunus</taxon>
    </lineage>
</organism>
<comment type="caution">
    <text evidence="2">The sequence shown here is derived from an EMBL/GenBank/DDBJ whole genome shotgun (WGS) entry which is preliminary data.</text>
</comment>
<feature type="region of interest" description="Disordered" evidence="1">
    <location>
        <begin position="26"/>
        <end position="51"/>
    </location>
</feature>
<gene>
    <name evidence="2" type="ORF">E2C01_078466</name>
</gene>
<evidence type="ECO:0000256" key="1">
    <source>
        <dbReference type="SAM" id="MobiDB-lite"/>
    </source>
</evidence>
<proteinExistence type="predicted"/>